<feature type="region of interest" description="Disordered" evidence="1">
    <location>
        <begin position="253"/>
        <end position="284"/>
    </location>
</feature>
<feature type="compositionally biased region" description="Basic and acidic residues" evidence="1">
    <location>
        <begin position="46"/>
        <end position="70"/>
    </location>
</feature>
<gene>
    <name evidence="2" type="ORF">C1645_882764</name>
</gene>
<reference evidence="2 3" key="1">
    <citation type="submission" date="2018-06" db="EMBL/GenBank/DDBJ databases">
        <title>Comparative genomics reveals the genomic features of Rhizophagus irregularis, R. cerebriforme, R. diaphanum and Gigaspora rosea, and their symbiotic lifestyle signature.</title>
        <authorList>
            <person name="Morin E."/>
            <person name="San Clemente H."/>
            <person name="Chen E.C.H."/>
            <person name="De La Providencia I."/>
            <person name="Hainaut M."/>
            <person name="Kuo A."/>
            <person name="Kohler A."/>
            <person name="Murat C."/>
            <person name="Tang N."/>
            <person name="Roy S."/>
            <person name="Loubradou J."/>
            <person name="Henrissat B."/>
            <person name="Grigoriev I.V."/>
            <person name="Corradi N."/>
            <person name="Roux C."/>
            <person name="Martin F.M."/>
        </authorList>
    </citation>
    <scope>NUCLEOTIDE SEQUENCE [LARGE SCALE GENOMIC DNA]</scope>
    <source>
        <strain evidence="2 3">DAOM 227022</strain>
    </source>
</reference>
<feature type="compositionally biased region" description="Polar residues" evidence="1">
    <location>
        <begin position="351"/>
        <end position="363"/>
    </location>
</feature>
<dbReference type="Proteomes" id="UP000265703">
    <property type="component" value="Unassembled WGS sequence"/>
</dbReference>
<comment type="caution">
    <text evidence="2">The sequence shown here is derived from an EMBL/GenBank/DDBJ whole genome shotgun (WGS) entry which is preliminary data.</text>
</comment>
<feature type="region of interest" description="Disordered" evidence="1">
    <location>
        <begin position="327"/>
        <end position="448"/>
    </location>
</feature>
<feature type="compositionally biased region" description="Basic and acidic residues" evidence="1">
    <location>
        <begin position="253"/>
        <end position="265"/>
    </location>
</feature>
<feature type="region of interest" description="Disordered" evidence="1">
    <location>
        <begin position="1"/>
        <end position="94"/>
    </location>
</feature>
<feature type="compositionally biased region" description="Polar residues" evidence="1">
    <location>
        <begin position="1"/>
        <end position="11"/>
    </location>
</feature>
<dbReference type="AlphaFoldDB" id="A0A397RYA4"/>
<evidence type="ECO:0000313" key="2">
    <source>
        <dbReference type="EMBL" id="RIA79230.1"/>
    </source>
</evidence>
<dbReference type="STRING" id="658196.A0A397RYA4"/>
<name>A0A397RYA4_9GLOM</name>
<keyword evidence="3" id="KW-1185">Reference proteome</keyword>
<evidence type="ECO:0000256" key="1">
    <source>
        <dbReference type="SAM" id="MobiDB-lite"/>
    </source>
</evidence>
<sequence length="448" mass="51161">MSEVTTPITPSTNTNENATTITTTIIPPNIPSDNKNRSEYQSSYSWKKDMVIINRPKERTKSEYQREFTWKNDPPSTPSPAPSPAPVTPSPIPNEFTCNTPEPIKPSISNISSINNIDFIGSKLNDLNITNITINNNISNNSTSNNHFVSEPEEFVFNTNNNIPDKWKDGLRKNSPEPRQLTLASSLDPKTKKVVALEANRLSKKSRSYSMYSLKDQLKVNETANELSNHFDTEYSREFVNWKEYGTAVREDTMASKNRQSTDHTLKRRGSWSAPAPAPTSLPAPLKWLEDLNIDLGPRASSRERLQPTITDSKSIRGISTTITAKSQLRSSRDYYDEKRPTTSAEFRDYNINNHYERPTTSADLYDRPERPTTSADLYDRPERPTTSADLYDRPRPMTSSRNYDDNDYYNSKRNNNNFDHSYSKKDRNPSPLRSYTTLGHYKETTTN</sequence>
<evidence type="ECO:0000313" key="3">
    <source>
        <dbReference type="Proteomes" id="UP000265703"/>
    </source>
</evidence>
<dbReference type="OrthoDB" id="2422757at2759"/>
<accession>A0A397RYA4</accession>
<feature type="compositionally biased region" description="Low complexity" evidence="1">
    <location>
        <begin position="12"/>
        <end position="27"/>
    </location>
</feature>
<dbReference type="EMBL" id="QKYT01001440">
    <property type="protein sequence ID" value="RIA79230.1"/>
    <property type="molecule type" value="Genomic_DNA"/>
</dbReference>
<feature type="compositionally biased region" description="Basic and acidic residues" evidence="1">
    <location>
        <begin position="331"/>
        <end position="349"/>
    </location>
</feature>
<feature type="compositionally biased region" description="Low complexity" evidence="1">
    <location>
        <begin position="409"/>
        <end position="418"/>
    </location>
</feature>
<protein>
    <submittedName>
        <fullName evidence="2">Uncharacterized protein</fullName>
    </submittedName>
</protein>
<organism evidence="2 3">
    <name type="scientific">Glomus cerebriforme</name>
    <dbReference type="NCBI Taxonomy" id="658196"/>
    <lineage>
        <taxon>Eukaryota</taxon>
        <taxon>Fungi</taxon>
        <taxon>Fungi incertae sedis</taxon>
        <taxon>Mucoromycota</taxon>
        <taxon>Glomeromycotina</taxon>
        <taxon>Glomeromycetes</taxon>
        <taxon>Glomerales</taxon>
        <taxon>Glomeraceae</taxon>
        <taxon>Glomus</taxon>
    </lineage>
</organism>
<feature type="compositionally biased region" description="Pro residues" evidence="1">
    <location>
        <begin position="75"/>
        <end position="92"/>
    </location>
</feature>
<feature type="non-terminal residue" evidence="2">
    <location>
        <position position="448"/>
    </location>
</feature>
<proteinExistence type="predicted"/>